<evidence type="ECO:0000313" key="2">
    <source>
        <dbReference type="Proteomes" id="UP000821866"/>
    </source>
</evidence>
<organism evidence="1 2">
    <name type="scientific">Rhipicephalus microplus</name>
    <name type="common">Cattle tick</name>
    <name type="synonym">Boophilus microplus</name>
    <dbReference type="NCBI Taxonomy" id="6941"/>
    <lineage>
        <taxon>Eukaryota</taxon>
        <taxon>Metazoa</taxon>
        <taxon>Ecdysozoa</taxon>
        <taxon>Arthropoda</taxon>
        <taxon>Chelicerata</taxon>
        <taxon>Arachnida</taxon>
        <taxon>Acari</taxon>
        <taxon>Parasitiformes</taxon>
        <taxon>Ixodida</taxon>
        <taxon>Ixodoidea</taxon>
        <taxon>Ixodidae</taxon>
        <taxon>Rhipicephalinae</taxon>
        <taxon>Rhipicephalus</taxon>
        <taxon>Boophilus</taxon>
    </lineage>
</organism>
<keyword evidence="2" id="KW-1185">Reference proteome</keyword>
<accession>A0A9J6DJA5</accession>
<evidence type="ECO:0000313" key="1">
    <source>
        <dbReference type="EMBL" id="KAH8022191.1"/>
    </source>
</evidence>
<dbReference type="InterPro" id="IPR012337">
    <property type="entry name" value="RNaseH-like_sf"/>
</dbReference>
<dbReference type="SUPFAM" id="SSF53098">
    <property type="entry name" value="Ribonuclease H-like"/>
    <property type="match status" value="1"/>
</dbReference>
<reference evidence="1" key="1">
    <citation type="journal article" date="2020" name="Cell">
        <title>Large-Scale Comparative Analyses of Tick Genomes Elucidate Their Genetic Diversity and Vector Capacities.</title>
        <authorList>
            <consortium name="Tick Genome and Microbiome Consortium (TIGMIC)"/>
            <person name="Jia N."/>
            <person name="Wang J."/>
            <person name="Shi W."/>
            <person name="Du L."/>
            <person name="Sun Y."/>
            <person name="Zhan W."/>
            <person name="Jiang J.F."/>
            <person name="Wang Q."/>
            <person name="Zhang B."/>
            <person name="Ji P."/>
            <person name="Bell-Sakyi L."/>
            <person name="Cui X.M."/>
            <person name="Yuan T.T."/>
            <person name="Jiang B.G."/>
            <person name="Yang W.F."/>
            <person name="Lam T.T."/>
            <person name="Chang Q.C."/>
            <person name="Ding S.J."/>
            <person name="Wang X.J."/>
            <person name="Zhu J.G."/>
            <person name="Ruan X.D."/>
            <person name="Zhao L."/>
            <person name="Wei J.T."/>
            <person name="Ye R.Z."/>
            <person name="Que T.C."/>
            <person name="Du C.H."/>
            <person name="Zhou Y.H."/>
            <person name="Cheng J.X."/>
            <person name="Dai P.F."/>
            <person name="Guo W.B."/>
            <person name="Han X.H."/>
            <person name="Huang E.J."/>
            <person name="Li L.F."/>
            <person name="Wei W."/>
            <person name="Gao Y.C."/>
            <person name="Liu J.Z."/>
            <person name="Shao H.Z."/>
            <person name="Wang X."/>
            <person name="Wang C.C."/>
            <person name="Yang T.C."/>
            <person name="Huo Q.B."/>
            <person name="Li W."/>
            <person name="Chen H.Y."/>
            <person name="Chen S.E."/>
            <person name="Zhou L.G."/>
            <person name="Ni X.B."/>
            <person name="Tian J.H."/>
            <person name="Sheng Y."/>
            <person name="Liu T."/>
            <person name="Pan Y.S."/>
            <person name="Xia L.Y."/>
            <person name="Li J."/>
            <person name="Zhao F."/>
            <person name="Cao W.C."/>
        </authorList>
    </citation>
    <scope>NUCLEOTIDE SEQUENCE</scope>
    <source>
        <strain evidence="1">Rmic-2018</strain>
    </source>
</reference>
<name>A0A9J6DJA5_RHIMP</name>
<sequence>MKLPWAWFDNGPLVLSRFCRQDQTGFGKQPRKKHHSSLLDTSHGILDSQDEALAEALAQAASSWQRSGVEEEDSILGSLSTPDNVVDDEDDNDVEDMTQVWTRAPVELEAYRKRGRILLQESRRKVGKKFSDAARRHIVYIAQVSAAYDSRCRLVDDDELQTCLNDISASIAARTVIFVVTCSCIFSLHNCRCEFLIESLKKFYFCRKLELKVGVSATLKCKPEQRVQQLDLPVRYFSESRQQVVVEHLHSCNLGRATGDIVVECIEDALAELPGQGLLCFFSDGPDVMKSVKSKLKQRINPNLVDVGECTLHKVHNAFSKGLDAFCSDIEQVVRDVYYYFKHSSVRSESLKEQQELLGLVPHVFLRHVSNRWLTLQDSLGRVLEQFTALQSFFVEKSHAVRQPNAQTQHNRLAAAFASKTLFAKMLFLRNAAELFAGF</sequence>
<dbReference type="AlphaFoldDB" id="A0A9J6DJA5"/>
<proteinExistence type="predicted"/>
<comment type="caution">
    <text evidence="1">The sequence shown here is derived from an EMBL/GenBank/DDBJ whole genome shotgun (WGS) entry which is preliminary data.</text>
</comment>
<dbReference type="VEuPathDB" id="VectorBase:LOC119174145"/>
<protein>
    <submittedName>
        <fullName evidence="1">Uncharacterized protein</fullName>
    </submittedName>
</protein>
<gene>
    <name evidence="1" type="ORF">HPB51_023041</name>
</gene>
<reference evidence="1" key="2">
    <citation type="submission" date="2021-09" db="EMBL/GenBank/DDBJ databases">
        <authorList>
            <person name="Jia N."/>
            <person name="Wang J."/>
            <person name="Shi W."/>
            <person name="Du L."/>
            <person name="Sun Y."/>
            <person name="Zhan W."/>
            <person name="Jiang J."/>
            <person name="Wang Q."/>
            <person name="Zhang B."/>
            <person name="Ji P."/>
            <person name="Sakyi L.B."/>
            <person name="Cui X."/>
            <person name="Yuan T."/>
            <person name="Jiang B."/>
            <person name="Yang W."/>
            <person name="Lam T.T.-Y."/>
            <person name="Chang Q."/>
            <person name="Ding S."/>
            <person name="Wang X."/>
            <person name="Zhu J."/>
            <person name="Ruan X."/>
            <person name="Zhao L."/>
            <person name="Wei J."/>
            <person name="Que T."/>
            <person name="Du C."/>
            <person name="Cheng J."/>
            <person name="Dai P."/>
            <person name="Han X."/>
            <person name="Huang E."/>
            <person name="Gao Y."/>
            <person name="Liu J."/>
            <person name="Shao H."/>
            <person name="Ye R."/>
            <person name="Li L."/>
            <person name="Wei W."/>
            <person name="Wang X."/>
            <person name="Wang C."/>
            <person name="Huo Q."/>
            <person name="Li W."/>
            <person name="Guo W."/>
            <person name="Chen H."/>
            <person name="Chen S."/>
            <person name="Zhou L."/>
            <person name="Zhou L."/>
            <person name="Ni X."/>
            <person name="Tian J."/>
            <person name="Zhou Y."/>
            <person name="Sheng Y."/>
            <person name="Liu T."/>
            <person name="Pan Y."/>
            <person name="Xia L."/>
            <person name="Li J."/>
            <person name="Zhao F."/>
            <person name="Cao W."/>
        </authorList>
    </citation>
    <scope>NUCLEOTIDE SEQUENCE</scope>
    <source>
        <strain evidence="1">Rmic-2018</strain>
        <tissue evidence="1">Larvae</tissue>
    </source>
</reference>
<dbReference type="Proteomes" id="UP000821866">
    <property type="component" value="Chromosome 7"/>
</dbReference>
<dbReference type="PANTHER" id="PTHR37162:SF1">
    <property type="entry name" value="BED-TYPE DOMAIN-CONTAINING PROTEIN"/>
    <property type="match status" value="1"/>
</dbReference>
<dbReference type="EMBL" id="JABSTU010000009">
    <property type="protein sequence ID" value="KAH8022191.1"/>
    <property type="molecule type" value="Genomic_DNA"/>
</dbReference>
<dbReference type="PANTHER" id="PTHR37162">
    <property type="entry name" value="HAT FAMILY DIMERISATION DOMAINCONTAINING PROTEIN-RELATED"/>
    <property type="match status" value="1"/>
</dbReference>